<protein>
    <submittedName>
        <fullName evidence="1">Rrf2 family transcriptional regulator</fullName>
    </submittedName>
</protein>
<dbReference type="SUPFAM" id="SSF46785">
    <property type="entry name" value="Winged helix' DNA-binding domain"/>
    <property type="match status" value="1"/>
</dbReference>
<organism evidence="1 2">
    <name type="scientific">Schaedlerella arabinosiphila</name>
    <dbReference type="NCBI Taxonomy" id="2044587"/>
    <lineage>
        <taxon>Bacteria</taxon>
        <taxon>Bacillati</taxon>
        <taxon>Bacillota</taxon>
        <taxon>Clostridia</taxon>
        <taxon>Lachnospirales</taxon>
        <taxon>Lachnospiraceae</taxon>
        <taxon>Schaedlerella</taxon>
    </lineage>
</organism>
<dbReference type="GO" id="GO:0005829">
    <property type="term" value="C:cytosol"/>
    <property type="evidence" value="ECO:0007669"/>
    <property type="project" value="TreeGrafter"/>
</dbReference>
<evidence type="ECO:0000313" key="2">
    <source>
        <dbReference type="Proteomes" id="UP000274920"/>
    </source>
</evidence>
<evidence type="ECO:0000313" key="1">
    <source>
        <dbReference type="EMBL" id="RRK30127.1"/>
    </source>
</evidence>
<dbReference type="InterPro" id="IPR000944">
    <property type="entry name" value="Tscrpt_reg_Rrf2"/>
</dbReference>
<dbReference type="InterPro" id="IPR036390">
    <property type="entry name" value="WH_DNA-bd_sf"/>
</dbReference>
<dbReference type="AlphaFoldDB" id="A0A3R8JK60"/>
<dbReference type="Pfam" id="PF02082">
    <property type="entry name" value="Rrf2"/>
    <property type="match status" value="1"/>
</dbReference>
<name>A0A3R8JK60_9FIRM</name>
<proteinExistence type="predicted"/>
<dbReference type="PROSITE" id="PS51197">
    <property type="entry name" value="HTH_RRF2_2"/>
    <property type="match status" value="1"/>
</dbReference>
<dbReference type="InterPro" id="IPR036388">
    <property type="entry name" value="WH-like_DNA-bd_sf"/>
</dbReference>
<dbReference type="GO" id="GO:0003700">
    <property type="term" value="F:DNA-binding transcription factor activity"/>
    <property type="evidence" value="ECO:0007669"/>
    <property type="project" value="TreeGrafter"/>
</dbReference>
<accession>A0A3R8JK60</accession>
<dbReference type="Proteomes" id="UP000274920">
    <property type="component" value="Unassembled WGS sequence"/>
</dbReference>
<dbReference type="EMBL" id="RHJS01000002">
    <property type="protein sequence ID" value="RRK30127.1"/>
    <property type="molecule type" value="Genomic_DNA"/>
</dbReference>
<sequence>MKYSTKLSDAVHIMAFIAIHQEYDLSSTVIADSIQTNPAFVRQIMMKLKKAGLMSSINGHAKPSLAKPTEEITLLDIYKAVEGSKPLLHLDTHTNPDCGVGVNIQLALQDYYNEIQKGTEKHMSSISLQDIIELYHTKIGQTDN</sequence>
<dbReference type="Gene3D" id="1.10.10.10">
    <property type="entry name" value="Winged helix-like DNA-binding domain superfamily/Winged helix DNA-binding domain"/>
    <property type="match status" value="1"/>
</dbReference>
<comment type="caution">
    <text evidence="1">The sequence shown here is derived from an EMBL/GenBank/DDBJ whole genome shotgun (WGS) entry which is preliminary data.</text>
</comment>
<dbReference type="PANTHER" id="PTHR33221">
    <property type="entry name" value="WINGED HELIX-TURN-HELIX TRANSCRIPTIONAL REGULATOR, RRF2 FAMILY"/>
    <property type="match status" value="1"/>
</dbReference>
<reference evidence="1" key="1">
    <citation type="submission" date="2018-10" db="EMBL/GenBank/DDBJ databases">
        <title>Schaedlerella arabinophila gen. nov. sp. nov., isolated from the mouse intestinal tract and comparative analysis with the genome of the closely related altered Schaedler flora strain ASF502.</title>
        <authorList>
            <person name="Miyake S."/>
            <person name="Soh M."/>
            <person name="Seedorf H."/>
        </authorList>
    </citation>
    <scope>NUCLEOTIDE SEQUENCE [LARGE SCALE GENOMIC DNA]</scope>
    <source>
        <strain evidence="1">DSM 106076</strain>
    </source>
</reference>
<keyword evidence="2" id="KW-1185">Reference proteome</keyword>
<gene>
    <name evidence="1" type="ORF">EBB54_01080</name>
</gene>
<dbReference type="PANTHER" id="PTHR33221:SF15">
    <property type="entry name" value="HTH-TYPE TRANSCRIPTIONAL REGULATOR YWGB-RELATED"/>
    <property type="match status" value="1"/>
</dbReference>
<dbReference type="RefSeq" id="WP_125126001.1">
    <property type="nucleotide sequence ID" value="NZ_RHJS01000002.1"/>
</dbReference>